<dbReference type="Gene3D" id="3.30.420.270">
    <property type="match status" value="1"/>
</dbReference>
<evidence type="ECO:0000256" key="1">
    <source>
        <dbReference type="ARBA" id="ARBA00003540"/>
    </source>
</evidence>
<sequence>MAFGRFGGQAQGPQAEINMVPLIDVMLVLLVIFMLSAPLMTHAVRLSLPNAQSSATPPEPAKVELSLDAQGQLFWDGAQIPREQLGPRLQQLARQQPQPALHLRADQSTRYQALADIMAEASRQGVKQIGFISDPHPAP</sequence>
<evidence type="ECO:0000256" key="10">
    <source>
        <dbReference type="ARBA" id="ARBA00022989"/>
    </source>
</evidence>
<dbReference type="EMBL" id="JABAIM010000003">
    <property type="protein sequence ID" value="NLR76058.1"/>
    <property type="molecule type" value="Genomic_DNA"/>
</dbReference>
<organism evidence="14 15">
    <name type="scientific">Leeia aquatica</name>
    <dbReference type="NCBI Taxonomy" id="2725557"/>
    <lineage>
        <taxon>Bacteria</taxon>
        <taxon>Pseudomonadati</taxon>
        <taxon>Pseudomonadota</taxon>
        <taxon>Betaproteobacteria</taxon>
        <taxon>Neisseriales</taxon>
        <taxon>Leeiaceae</taxon>
        <taxon>Leeia</taxon>
    </lineage>
</organism>
<dbReference type="AlphaFoldDB" id="A0A847SFQ7"/>
<dbReference type="PANTHER" id="PTHR30558">
    <property type="entry name" value="EXBD MEMBRANE COMPONENT OF PMF-DRIVEN MACROMOLECULE IMPORT SYSTEM"/>
    <property type="match status" value="1"/>
</dbReference>
<evidence type="ECO:0000256" key="6">
    <source>
        <dbReference type="ARBA" id="ARBA00022475"/>
    </source>
</evidence>
<comment type="caution">
    <text evidence="14">The sequence shown here is derived from an EMBL/GenBank/DDBJ whole genome shotgun (WGS) entry which is preliminary data.</text>
</comment>
<reference evidence="14 15" key="1">
    <citation type="submission" date="2020-04" db="EMBL/GenBank/DDBJ databases">
        <title>Draft genome of Leeia sp. IMCC25680.</title>
        <authorList>
            <person name="Song J."/>
            <person name="Cho J.-C."/>
        </authorList>
    </citation>
    <scope>NUCLEOTIDE SEQUENCE [LARGE SCALE GENOMIC DNA]</scope>
    <source>
        <strain evidence="14 15">IMCC25680</strain>
    </source>
</reference>
<evidence type="ECO:0000256" key="11">
    <source>
        <dbReference type="ARBA" id="ARBA00023136"/>
    </source>
</evidence>
<evidence type="ECO:0000256" key="13">
    <source>
        <dbReference type="SAM" id="Phobius"/>
    </source>
</evidence>
<dbReference type="Pfam" id="PF02472">
    <property type="entry name" value="ExbD"/>
    <property type="match status" value="1"/>
</dbReference>
<keyword evidence="10 13" id="KW-1133">Transmembrane helix</keyword>
<dbReference type="RefSeq" id="WP_168877735.1">
    <property type="nucleotide sequence ID" value="NZ_JABAIM010000003.1"/>
</dbReference>
<evidence type="ECO:0000256" key="8">
    <source>
        <dbReference type="ARBA" id="ARBA00022692"/>
    </source>
</evidence>
<keyword evidence="9 12" id="KW-0653">Protein transport</keyword>
<evidence type="ECO:0000256" key="4">
    <source>
        <dbReference type="ARBA" id="ARBA00011471"/>
    </source>
</evidence>
<comment type="function">
    <text evidence="1">Involved in the TonB-dependent energy-dependent transport of various receptor-bound substrates.</text>
</comment>
<keyword evidence="11 13" id="KW-0472">Membrane</keyword>
<name>A0A847SFQ7_9NEIS</name>
<dbReference type="Proteomes" id="UP000587991">
    <property type="component" value="Unassembled WGS sequence"/>
</dbReference>
<evidence type="ECO:0000256" key="3">
    <source>
        <dbReference type="ARBA" id="ARBA00005811"/>
    </source>
</evidence>
<comment type="subunit">
    <text evidence="4">The accessory proteins ExbB and ExbD seem to form a complex with TonB.</text>
</comment>
<evidence type="ECO:0000256" key="7">
    <source>
        <dbReference type="ARBA" id="ARBA00022519"/>
    </source>
</evidence>
<dbReference type="InterPro" id="IPR003400">
    <property type="entry name" value="ExbD"/>
</dbReference>
<proteinExistence type="inferred from homology"/>
<dbReference type="GO" id="GO:0015031">
    <property type="term" value="P:protein transport"/>
    <property type="evidence" value="ECO:0007669"/>
    <property type="project" value="UniProtKB-KW"/>
</dbReference>
<keyword evidence="6" id="KW-1003">Cell membrane</keyword>
<keyword evidence="8 12" id="KW-0812">Transmembrane</keyword>
<evidence type="ECO:0000256" key="12">
    <source>
        <dbReference type="RuleBase" id="RU003879"/>
    </source>
</evidence>
<protein>
    <submittedName>
        <fullName evidence="14">Biopolymer transporter ExbD</fullName>
    </submittedName>
</protein>
<evidence type="ECO:0000313" key="15">
    <source>
        <dbReference type="Proteomes" id="UP000587991"/>
    </source>
</evidence>
<gene>
    <name evidence="14" type="ORF">HF682_12905</name>
</gene>
<evidence type="ECO:0000256" key="5">
    <source>
        <dbReference type="ARBA" id="ARBA00022448"/>
    </source>
</evidence>
<comment type="similarity">
    <text evidence="3 12">Belongs to the ExbD/TolR family.</text>
</comment>
<evidence type="ECO:0000256" key="9">
    <source>
        <dbReference type="ARBA" id="ARBA00022927"/>
    </source>
</evidence>
<evidence type="ECO:0000256" key="2">
    <source>
        <dbReference type="ARBA" id="ARBA00004249"/>
    </source>
</evidence>
<accession>A0A847SFQ7</accession>
<comment type="subcellular location">
    <subcellularLocation>
        <location evidence="2">Cell inner membrane</location>
        <topology evidence="2">Single-pass type II membrane protein</topology>
    </subcellularLocation>
    <subcellularLocation>
        <location evidence="12">Cell membrane</location>
        <topology evidence="12">Single-pass type II membrane protein</topology>
    </subcellularLocation>
</comment>
<evidence type="ECO:0000313" key="14">
    <source>
        <dbReference type="EMBL" id="NLR76058.1"/>
    </source>
</evidence>
<dbReference type="GO" id="GO:0022857">
    <property type="term" value="F:transmembrane transporter activity"/>
    <property type="evidence" value="ECO:0007669"/>
    <property type="project" value="InterPro"/>
</dbReference>
<keyword evidence="7" id="KW-0997">Cell inner membrane</keyword>
<feature type="transmembrane region" description="Helical" evidence="13">
    <location>
        <begin position="20"/>
        <end position="40"/>
    </location>
</feature>
<dbReference type="PANTHER" id="PTHR30558:SF12">
    <property type="entry name" value="BIOPOLYMER TRANSPORT PROTEIN EXBD"/>
    <property type="match status" value="1"/>
</dbReference>
<dbReference type="GO" id="GO:0005886">
    <property type="term" value="C:plasma membrane"/>
    <property type="evidence" value="ECO:0007669"/>
    <property type="project" value="UniProtKB-SubCell"/>
</dbReference>
<keyword evidence="15" id="KW-1185">Reference proteome</keyword>
<keyword evidence="5 12" id="KW-0813">Transport</keyword>